<dbReference type="STRING" id="596152.DesU5LDRAFT_0983"/>
<accession>I2PYS8</accession>
<dbReference type="eggNOG" id="COG4191">
    <property type="taxonomic scope" value="Bacteria"/>
</dbReference>
<name>I2PYS8_9BACT</name>
<dbReference type="Gene3D" id="1.10.287.130">
    <property type="match status" value="1"/>
</dbReference>
<organism evidence="1">
    <name type="scientific">Desulfovibrio sp. U5L</name>
    <dbReference type="NCBI Taxonomy" id="596152"/>
    <lineage>
        <taxon>Bacteria</taxon>
        <taxon>Pseudomonadati</taxon>
        <taxon>Thermodesulfobacteriota</taxon>
        <taxon>Desulfovibrionia</taxon>
        <taxon>Desulfovibrionales</taxon>
        <taxon>Desulfovibrionaceae</taxon>
        <taxon>Desulfovibrio</taxon>
    </lineage>
</organism>
<proteinExistence type="predicted"/>
<evidence type="ECO:0000313" key="1">
    <source>
        <dbReference type="EMBL" id="EIG52684.1"/>
    </source>
</evidence>
<evidence type="ECO:0008006" key="2">
    <source>
        <dbReference type="Google" id="ProtNLM"/>
    </source>
</evidence>
<dbReference type="EMBL" id="JH600068">
    <property type="protein sequence ID" value="EIG52684.1"/>
    <property type="molecule type" value="Genomic_DNA"/>
</dbReference>
<gene>
    <name evidence="1" type="ORF">DesU5LDRAFT_0983</name>
</gene>
<dbReference type="HOGENOM" id="CLU_108407_0_0_7"/>
<reference evidence="1" key="1">
    <citation type="submission" date="2011-11" db="EMBL/GenBank/DDBJ databases">
        <title>Improved High-Quality Draft sequence of Desulfovibrio sp. U5L.</title>
        <authorList>
            <consortium name="US DOE Joint Genome Institute"/>
            <person name="Lucas S."/>
            <person name="Han J."/>
            <person name="Lapidus A."/>
            <person name="Cheng J.-F."/>
            <person name="Goodwin L."/>
            <person name="Pitluck S."/>
            <person name="Peters L."/>
            <person name="Ovchinnikova G."/>
            <person name="Held B."/>
            <person name="Detter J.C."/>
            <person name="Han C."/>
            <person name="Tapia R."/>
            <person name="Land M."/>
            <person name="Hauser L."/>
            <person name="Kyrpides N."/>
            <person name="Ivanova N."/>
            <person name="Pagani I."/>
            <person name="Gabster J."/>
            <person name="Walker C."/>
            <person name="Stolyar S."/>
            <person name="Stahl D."/>
            <person name="Arkin A."/>
            <person name="Dehal P."/>
            <person name="Hazen T."/>
            <person name="Woyke T."/>
        </authorList>
    </citation>
    <scope>NUCLEOTIDE SEQUENCE [LARGE SCALE GENOMIC DNA]</scope>
    <source>
        <strain evidence="1">U5L</strain>
    </source>
</reference>
<dbReference type="AlphaFoldDB" id="I2PYS8"/>
<sequence length="204" mass="21468">MPENDDLFFFGRVSASVSHELKNILAVINEQAGLLDDLSRLAGRGMPLDPERLALAASCLLKQVRRGDAILTHLNRFAHTADAPRREVSLAETAALAVALGERQANMRQVALSARPGPDARVSTDPFVLCRLLALCLEWAMAAPDAAKTVTVCVEAGDGQGPALVVTGLAPDAAPVDDGPGQALAARIGARLARQPGRVAIVWP</sequence>
<dbReference type="OrthoDB" id="5417790at2"/>
<protein>
    <recommendedName>
        <fullName evidence="2">Histidine kinase</fullName>
    </recommendedName>
</protein>